<feature type="compositionally biased region" description="Low complexity" evidence="1">
    <location>
        <begin position="55"/>
        <end position="64"/>
    </location>
</feature>
<evidence type="ECO:0000313" key="3">
    <source>
        <dbReference type="EMBL" id="NIH80308.1"/>
    </source>
</evidence>
<feature type="compositionally biased region" description="Pro residues" evidence="1">
    <location>
        <begin position="65"/>
        <end position="76"/>
    </location>
</feature>
<dbReference type="Pfam" id="PF01464">
    <property type="entry name" value="SLT"/>
    <property type="match status" value="1"/>
</dbReference>
<sequence>MASTGGDPAPPVPAAETAPVADAAHVAPVLGPPSTWVVSTPASVLDIPARPAHPEPAAAETPAAAPAPPPPPPHPPEVFDTSGDQLADWVNEALRVMKSQDMPVGAGDVRAIRTIIEKESGGDPQAVNRWDSNWIAGHPSKGLMQCIDSTFNSYKLPGHDDIFDPVDNIIAGVRYTFDRYGGFAGHPGLKSMSQGSGYRGY</sequence>
<organism evidence="3 4">
    <name type="scientific">Amycolatopsis viridis</name>
    <dbReference type="NCBI Taxonomy" id="185678"/>
    <lineage>
        <taxon>Bacteria</taxon>
        <taxon>Bacillati</taxon>
        <taxon>Actinomycetota</taxon>
        <taxon>Actinomycetes</taxon>
        <taxon>Pseudonocardiales</taxon>
        <taxon>Pseudonocardiaceae</taxon>
        <taxon>Amycolatopsis</taxon>
    </lineage>
</organism>
<evidence type="ECO:0000313" key="4">
    <source>
        <dbReference type="Proteomes" id="UP000754495"/>
    </source>
</evidence>
<dbReference type="EMBL" id="JAANOU010000001">
    <property type="protein sequence ID" value="NIH80308.1"/>
    <property type="molecule type" value="Genomic_DNA"/>
</dbReference>
<dbReference type="InterPro" id="IPR008258">
    <property type="entry name" value="Transglycosylase_SLT_dom_1"/>
</dbReference>
<accession>A0ABX0SUS7</accession>
<protein>
    <recommendedName>
        <fullName evidence="2">Transglycosylase SLT domain-containing protein</fullName>
    </recommendedName>
</protein>
<reference evidence="3 4" key="1">
    <citation type="submission" date="2020-03" db="EMBL/GenBank/DDBJ databases">
        <title>Sequencing the genomes of 1000 actinobacteria strains.</title>
        <authorList>
            <person name="Klenk H.-P."/>
        </authorList>
    </citation>
    <scope>NUCLEOTIDE SEQUENCE [LARGE SCALE GENOMIC DNA]</scope>
    <source>
        <strain evidence="3 4">DSM 45668</strain>
    </source>
</reference>
<proteinExistence type="predicted"/>
<evidence type="ECO:0000256" key="1">
    <source>
        <dbReference type="SAM" id="MobiDB-lite"/>
    </source>
</evidence>
<gene>
    <name evidence="3" type="ORF">FHX46_002838</name>
</gene>
<feature type="region of interest" description="Disordered" evidence="1">
    <location>
        <begin position="47"/>
        <end position="82"/>
    </location>
</feature>
<dbReference type="InterPro" id="IPR023346">
    <property type="entry name" value="Lysozyme-like_dom_sf"/>
</dbReference>
<evidence type="ECO:0000259" key="2">
    <source>
        <dbReference type="Pfam" id="PF01464"/>
    </source>
</evidence>
<dbReference type="CDD" id="cd13402">
    <property type="entry name" value="LT_TF-like"/>
    <property type="match status" value="1"/>
</dbReference>
<keyword evidence="4" id="KW-1185">Reference proteome</keyword>
<dbReference type="Proteomes" id="UP000754495">
    <property type="component" value="Unassembled WGS sequence"/>
</dbReference>
<dbReference type="Gene3D" id="1.10.530.10">
    <property type="match status" value="1"/>
</dbReference>
<comment type="caution">
    <text evidence="3">The sequence shown here is derived from an EMBL/GenBank/DDBJ whole genome shotgun (WGS) entry which is preliminary data.</text>
</comment>
<feature type="domain" description="Transglycosylase SLT" evidence="2">
    <location>
        <begin position="109"/>
        <end position="185"/>
    </location>
</feature>
<dbReference type="SUPFAM" id="SSF53955">
    <property type="entry name" value="Lysozyme-like"/>
    <property type="match status" value="1"/>
</dbReference>
<name>A0ABX0SUS7_9PSEU</name>